<evidence type="ECO:0000259" key="3">
    <source>
        <dbReference type="Pfam" id="PF02558"/>
    </source>
</evidence>
<evidence type="ECO:0000256" key="1">
    <source>
        <dbReference type="ARBA" id="ARBA00007870"/>
    </source>
</evidence>
<feature type="compositionally biased region" description="Basic and acidic residues" evidence="2">
    <location>
        <begin position="963"/>
        <end position="975"/>
    </location>
</feature>
<gene>
    <name evidence="4" type="ORF">V565_149160</name>
</gene>
<feature type="compositionally biased region" description="Basic and acidic residues" evidence="2">
    <location>
        <begin position="1117"/>
        <end position="1154"/>
    </location>
</feature>
<dbReference type="Pfam" id="PF02558">
    <property type="entry name" value="ApbA"/>
    <property type="match status" value="1"/>
</dbReference>
<protein>
    <submittedName>
        <fullName evidence="4">Heterokaryon incompatibility protein Het-C protein</fullName>
    </submittedName>
</protein>
<dbReference type="Proteomes" id="UP000027456">
    <property type="component" value="Unassembled WGS sequence"/>
</dbReference>
<dbReference type="HOGENOM" id="CLU_266279_0_0_1"/>
<dbReference type="SUPFAM" id="SSF51735">
    <property type="entry name" value="NAD(P)-binding Rossmann-fold domains"/>
    <property type="match status" value="1"/>
</dbReference>
<dbReference type="InterPro" id="IPR013332">
    <property type="entry name" value="KPR_N"/>
</dbReference>
<dbReference type="NCBIfam" id="TIGR00745">
    <property type="entry name" value="apbA_panE"/>
    <property type="match status" value="1"/>
</dbReference>
<evidence type="ECO:0000256" key="2">
    <source>
        <dbReference type="SAM" id="MobiDB-lite"/>
    </source>
</evidence>
<keyword evidence="5" id="KW-1185">Reference proteome</keyword>
<evidence type="ECO:0000313" key="4">
    <source>
        <dbReference type="EMBL" id="KEP47625.1"/>
    </source>
</evidence>
<dbReference type="AlphaFoldDB" id="A0A074RQK5"/>
<reference evidence="4 5" key="1">
    <citation type="submission" date="2013-12" db="EMBL/GenBank/DDBJ databases">
        <authorList>
            <person name="Cubeta M."/>
            <person name="Pakala S."/>
            <person name="Fedorova N."/>
            <person name="Thomas E."/>
            <person name="Dean R."/>
            <person name="Jabaji S."/>
            <person name="Neate S."/>
            <person name="Toda T."/>
            <person name="Tavantzis S."/>
            <person name="Vilgalys R."/>
            <person name="Bharathan N."/>
            <person name="Pakala S."/>
            <person name="Losada L.S."/>
            <person name="Zafar N."/>
            <person name="Nierman W."/>
        </authorList>
    </citation>
    <scope>NUCLEOTIDE SEQUENCE [LARGE SCALE GENOMIC DNA]</scope>
    <source>
        <strain evidence="4 5">123E</strain>
    </source>
</reference>
<feature type="compositionally biased region" description="Polar residues" evidence="2">
    <location>
        <begin position="1049"/>
        <end position="1070"/>
    </location>
</feature>
<feature type="compositionally biased region" description="Gly residues" evidence="2">
    <location>
        <begin position="980"/>
        <end position="1038"/>
    </location>
</feature>
<dbReference type="InterPro" id="IPR008927">
    <property type="entry name" value="6-PGluconate_DH-like_C_sf"/>
</dbReference>
<dbReference type="SUPFAM" id="SSF48179">
    <property type="entry name" value="6-phosphogluconate dehydrogenase C-terminal domain-like"/>
    <property type="match status" value="1"/>
</dbReference>
<organism evidence="4 5">
    <name type="scientific">Rhizoctonia solani 123E</name>
    <dbReference type="NCBI Taxonomy" id="1423351"/>
    <lineage>
        <taxon>Eukaryota</taxon>
        <taxon>Fungi</taxon>
        <taxon>Dikarya</taxon>
        <taxon>Basidiomycota</taxon>
        <taxon>Agaricomycotina</taxon>
        <taxon>Agaricomycetes</taxon>
        <taxon>Cantharellales</taxon>
        <taxon>Ceratobasidiaceae</taxon>
        <taxon>Rhizoctonia</taxon>
    </lineage>
</organism>
<dbReference type="Pfam" id="PF07217">
    <property type="entry name" value="Het-C"/>
    <property type="match status" value="1"/>
</dbReference>
<dbReference type="PANTHER" id="PTHR14905:SF7">
    <property type="entry name" value="VON WILLEBRAND FACTOR A DOMAIN-CONTAINING PROTEIN 7"/>
    <property type="match status" value="1"/>
</dbReference>
<dbReference type="InterPro" id="IPR052577">
    <property type="entry name" value="VWA7"/>
</dbReference>
<dbReference type="PANTHER" id="PTHR14905">
    <property type="entry name" value="NG37"/>
    <property type="match status" value="1"/>
</dbReference>
<dbReference type="InterPro" id="IPR013328">
    <property type="entry name" value="6PGD_dom2"/>
</dbReference>
<feature type="region of interest" description="Disordered" evidence="2">
    <location>
        <begin position="962"/>
        <end position="1245"/>
    </location>
</feature>
<proteinExistence type="inferred from homology"/>
<evidence type="ECO:0000313" key="5">
    <source>
        <dbReference type="Proteomes" id="UP000027456"/>
    </source>
</evidence>
<dbReference type="Gene3D" id="3.40.50.720">
    <property type="entry name" value="NAD(P)-binding Rossmann-like Domain"/>
    <property type="match status" value="1"/>
</dbReference>
<comment type="similarity">
    <text evidence="1">Belongs to the ketopantoate reductase family.</text>
</comment>
<dbReference type="InterPro" id="IPR036291">
    <property type="entry name" value="NAD(P)-bd_dom_sf"/>
</dbReference>
<dbReference type="InterPro" id="IPR010816">
    <property type="entry name" value="Het-C"/>
</dbReference>
<feature type="compositionally biased region" description="Basic and acidic residues" evidence="2">
    <location>
        <begin position="1078"/>
        <end position="1091"/>
    </location>
</feature>
<dbReference type="GO" id="GO:0015940">
    <property type="term" value="P:pantothenate biosynthetic process"/>
    <property type="evidence" value="ECO:0007669"/>
    <property type="project" value="InterPro"/>
</dbReference>
<accession>A0A074RQK5</accession>
<comment type="caution">
    <text evidence="4">The sequence shown here is derived from an EMBL/GenBank/DDBJ whole genome shotgun (WGS) entry which is preliminary data.</text>
</comment>
<dbReference type="InterPro" id="IPR003710">
    <property type="entry name" value="ApbA"/>
</dbReference>
<sequence length="1245" mass="135784">MNVRPSAMHIHILGIGSVGSLVALHLRHSTPHPITLLVKRKSFAQTFRHELEQTITIERDGSMIRADGFTVELTDPAAETMRNLLRRPDGALRASILRPRQRYAGVQPSNDPQTPIHSLIVTTKAVSTPAAIRALSPRLSPNSTITLLQNGMGVYEELCANIFPSPEARPHFVLASTTHGVWAKRPFHTVHTGFGDLVFGIAPSNRVQLPITFEKPTRDAITNWDLGLHEGQEALLEKLAPYRSLHHTVSTLLSLRGLQSSWIGASDLQERLQRKLVTNSVINPLTALMGCRNGSLVGNRYAHRIGQGVCQEAEKVFRMQMLEDESGQPVQVSNLTDQDLANVQLPLNLTAPSLEAEFVRVARLTSVNFSSMLQDVRNGRDTEVNYMNGYLSRMGEKYGIPTPVNNMLRTLVQMKAAFGAGDIPDYAYLNDKAFRHGDIESILSQLSKNVGSSGFGGGVAGILVGVAKAALRGGKGDRFTSLDVKRVYFGNWLRDYSQAMDIAGLSKLTAQSLVTVVSVLGFMTFGFATEEFEVTPERLGVYLPTEASDNILYSTFSPKGYAEKEGDARQFHPKLRPPVDNRELEIDQNTGMKNYIATEGQSWDTSTAHVRRTLEACIQHGRQANGQENADMWEAFRLLGTALHTLEDLLAHSNWCELGLLKMGHSEVFCHVGDNVKVNSPNGSVPPLITGTFGSADFMHSMLGEATDHLSEASVSDLSKKMNELKNQDQSESPIAKLRAILGKIPSGGDQQQGAMDQGDQIRAKAYDFNPDDVAPEEVQQRLLEVLKWHDQVMHDITRTIQNIPGLEILLDELTNAMNAYVYTTLEPWLTPILQQTTGALQEGSAAVIDSDDQYEVFNNPDASDPSHSLLSKDHFGLILNEPAGKIAMVVVKHTVELIVEAWYDQNKDVGATINQIMEAFHHPHYASGNSRIQNEMYDELTRWFGGLGESEGQQTIQLLTKESVREGKNKRVGADEPSTGGGYGSHGHGQSGGHGQQSSGYGGQSGGYGGQSGGSGEQQSGGYGESGGDGGRSGGYGETELSGRSGYGDNSQSTYGRNESSYGQTEQSSYGGGYGRSNDEYGSRSEEPRHSGYNPSYGGSGGYGSRPDDNEGGYGSRRDDEGGYSSRRHDDEGGYSSRRRDDEGGYSSRRQDGEEGYGGSYGSRRNDEEGGNGSRHGGYNPSYGGGEESYGQREEHSYGGGYGSSRRDDDTFGAERLNLGDDNEGYGRSDHGSGRRHQGYNPDY</sequence>
<dbReference type="GO" id="GO:0008677">
    <property type="term" value="F:2-dehydropantoate 2-reductase activity"/>
    <property type="evidence" value="ECO:0007669"/>
    <property type="project" value="InterPro"/>
</dbReference>
<dbReference type="STRING" id="1423351.A0A074RQK5"/>
<name>A0A074RQK5_9AGAM</name>
<dbReference type="Gene3D" id="1.10.1040.10">
    <property type="entry name" value="N-(1-d-carboxylethyl)-l-norvaline Dehydrogenase, domain 2"/>
    <property type="match status" value="1"/>
</dbReference>
<dbReference type="OrthoDB" id="2506204at2759"/>
<dbReference type="EMBL" id="AZST01000691">
    <property type="protein sequence ID" value="KEP47625.1"/>
    <property type="molecule type" value="Genomic_DNA"/>
</dbReference>
<feature type="domain" description="Ketopantoate reductase N-terminal" evidence="3">
    <location>
        <begin position="10"/>
        <end position="202"/>
    </location>
</feature>